<proteinExistence type="predicted"/>
<reference evidence="2" key="1">
    <citation type="journal article" date="2021" name="Nat. Commun.">
        <title>Genetic determinants of endophytism in the Arabidopsis root mycobiome.</title>
        <authorList>
            <person name="Mesny F."/>
            <person name="Miyauchi S."/>
            <person name="Thiergart T."/>
            <person name="Pickel B."/>
            <person name="Atanasova L."/>
            <person name="Karlsson M."/>
            <person name="Huettel B."/>
            <person name="Barry K.W."/>
            <person name="Haridas S."/>
            <person name="Chen C."/>
            <person name="Bauer D."/>
            <person name="Andreopoulos W."/>
            <person name="Pangilinan J."/>
            <person name="LaButti K."/>
            <person name="Riley R."/>
            <person name="Lipzen A."/>
            <person name="Clum A."/>
            <person name="Drula E."/>
            <person name="Henrissat B."/>
            <person name="Kohler A."/>
            <person name="Grigoriev I.V."/>
            <person name="Martin F.M."/>
            <person name="Hacquard S."/>
        </authorList>
    </citation>
    <scope>NUCLEOTIDE SEQUENCE</scope>
    <source>
        <strain evidence="2">FSSC 5 MPI-SDFR-AT-0091</strain>
    </source>
</reference>
<name>A0A9P9HE58_FUSSL</name>
<keyword evidence="1" id="KW-0812">Transmembrane</keyword>
<dbReference type="PANTHER" id="PTHR35043:SF7">
    <property type="entry name" value="TRANSCRIPTION FACTOR DOMAIN-CONTAINING PROTEIN"/>
    <property type="match status" value="1"/>
</dbReference>
<gene>
    <name evidence="2" type="ORF">B0J15DRAFT_495034</name>
</gene>
<keyword evidence="3" id="KW-1185">Reference proteome</keyword>
<feature type="transmembrane region" description="Helical" evidence="1">
    <location>
        <begin position="546"/>
        <end position="570"/>
    </location>
</feature>
<keyword evidence="1" id="KW-1133">Transmembrane helix</keyword>
<sequence>MANSSTQIPWSLLIPHENSTEDLRTIFAPTWTDSPNVRGSLDIIQSCVLTLVACIYTALHLDVPIKTSSRFIFLQKLKWVALTLFAPEIALFMAAYQLRQAWGLKSRLLQIRRKNRREDFELGRRGGSDANFEIDLRYAFFIIMGGLHIDVDEIMSESDMDTDWREHFTRRPFTARPSTQTIIWLAERGHWIKILKKDIDDKSKADILQKCLVVIQVLWMVIQCISRKITNLPLTLLEVHTMVHVVCAVLFYVCWFKKPLNVQEPLVVKMGDFESEIALKVQQQFYSWACYHMALFEAPRSDYQDPPLGLDDKPMKWIMPEIGSKMHYGNILPSGVALYGHSTRHYGNGMQQPIPDHFSTYYYDNSNRQSSEFLRRNSSDSLDGSLLAPFIDCGHIEISEEFIRRWDSIFRAFPFENRRELSIVSPKVGLSDVDEPMRIPGVLPSDGSPLPLYLSRLDEFVPQNDTDTFSELPFTNRGGNLDFKTLKDEEKSYGFYLLFCARLFTLLNTPWVPASAMVMSAIYGGVHLSAWNWMFPTSAEKLAWKISCLTVASALPVFFFGIGVALFITFEVYSTNTKDVLASRYFKMSLGIFGMLVVASCGARVFIIVESFMSIRKVPIGVFISPTWIQMVPHF</sequence>
<evidence type="ECO:0000313" key="2">
    <source>
        <dbReference type="EMBL" id="KAH7254977.1"/>
    </source>
</evidence>
<evidence type="ECO:0000256" key="1">
    <source>
        <dbReference type="SAM" id="Phobius"/>
    </source>
</evidence>
<comment type="caution">
    <text evidence="2">The sequence shown here is derived from an EMBL/GenBank/DDBJ whole genome shotgun (WGS) entry which is preliminary data.</text>
</comment>
<dbReference type="AlphaFoldDB" id="A0A9P9HE58"/>
<dbReference type="OrthoDB" id="3061561at2759"/>
<feature type="transmembrane region" description="Helical" evidence="1">
    <location>
        <begin position="517"/>
        <end position="534"/>
    </location>
</feature>
<feature type="transmembrane region" description="Helical" evidence="1">
    <location>
        <begin position="590"/>
        <end position="609"/>
    </location>
</feature>
<keyword evidence="1" id="KW-0472">Membrane</keyword>
<organism evidence="2 3">
    <name type="scientific">Fusarium solani</name>
    <name type="common">Filamentous fungus</name>
    <dbReference type="NCBI Taxonomy" id="169388"/>
    <lineage>
        <taxon>Eukaryota</taxon>
        <taxon>Fungi</taxon>
        <taxon>Dikarya</taxon>
        <taxon>Ascomycota</taxon>
        <taxon>Pezizomycotina</taxon>
        <taxon>Sordariomycetes</taxon>
        <taxon>Hypocreomycetidae</taxon>
        <taxon>Hypocreales</taxon>
        <taxon>Nectriaceae</taxon>
        <taxon>Fusarium</taxon>
        <taxon>Fusarium solani species complex</taxon>
    </lineage>
</organism>
<accession>A0A9P9HE58</accession>
<dbReference type="PANTHER" id="PTHR35043">
    <property type="entry name" value="TRANSCRIPTION FACTOR DOMAIN-CONTAINING PROTEIN"/>
    <property type="match status" value="1"/>
</dbReference>
<dbReference type="EMBL" id="JAGTJS010000010">
    <property type="protein sequence ID" value="KAH7254977.1"/>
    <property type="molecule type" value="Genomic_DNA"/>
</dbReference>
<dbReference type="Proteomes" id="UP000736672">
    <property type="component" value="Unassembled WGS sequence"/>
</dbReference>
<protein>
    <submittedName>
        <fullName evidence="2">Uncharacterized protein</fullName>
    </submittedName>
</protein>
<evidence type="ECO:0000313" key="3">
    <source>
        <dbReference type="Proteomes" id="UP000736672"/>
    </source>
</evidence>